<comment type="caution">
    <text evidence="4">The sequence shown here is derived from an EMBL/GenBank/DDBJ whole genome shotgun (WGS) entry which is preliminary data.</text>
</comment>
<feature type="chain" id="PRO_5006919656" evidence="3">
    <location>
        <begin position="20"/>
        <end position="386"/>
    </location>
</feature>
<dbReference type="GO" id="GO:0016787">
    <property type="term" value="F:hydrolase activity"/>
    <property type="evidence" value="ECO:0007669"/>
    <property type="project" value="UniProtKB-KW"/>
</dbReference>
<dbReference type="RefSeq" id="WP_058479959.1">
    <property type="nucleotide sequence ID" value="NZ_CAAAIQ010000007.1"/>
</dbReference>
<dbReference type="EMBL" id="LNZB01000036">
    <property type="protein sequence ID" value="KTD79177.1"/>
    <property type="molecule type" value="Genomic_DNA"/>
</dbReference>
<keyword evidence="2" id="KW-0325">Glycoprotein</keyword>
<evidence type="ECO:0000313" key="5">
    <source>
        <dbReference type="Proteomes" id="UP000054729"/>
    </source>
</evidence>
<dbReference type="OrthoDB" id="5642456at2"/>
<feature type="signal peptide" evidence="3">
    <location>
        <begin position="1"/>
        <end position="19"/>
    </location>
</feature>
<keyword evidence="3" id="KW-0732">Signal</keyword>
<proteinExistence type="predicted"/>
<dbReference type="SUPFAM" id="SSF56300">
    <property type="entry name" value="Metallo-dependent phosphatases"/>
    <property type="match status" value="1"/>
</dbReference>
<evidence type="ECO:0000256" key="3">
    <source>
        <dbReference type="SAM" id="SignalP"/>
    </source>
</evidence>
<dbReference type="PANTHER" id="PTHR10340">
    <property type="entry name" value="SPHINGOMYELIN PHOSPHODIESTERASE"/>
    <property type="match status" value="1"/>
</dbReference>
<dbReference type="STRING" id="66969.Lwal_1249"/>
<sequence>MSILRVVLLAFCFTSLAYSSTNALLISDIHYGVNNTSADGQDTGNEFLEISLNKLTELSKKADFILNLGDLPTHSLFLSPQKEEYEQKVFRGLFLADQGAKPMFYIPGNNDSLSGNYQPFEVDGKSPLTNALDWDGACVHCEGLVIDKSHMYDGGYYSSYVTPKNKNIILIALNTVQMAKRPIVLPKYPNQERDAMTQLFWLEHQLKTNHAKQLIIAMHIPPGLVFNGKHFWHEMYVKRFLDVLNKHHHSYDQITLLVSHTHMEEFRKIRLNDGTTIYAYSVPSVSRAHHNNPALKVLEINDQYKVKDFTTYYTTDNHSWSNEQYHALGHSESIFPACHKEHLAECLDQLSPEQVCSSLEHDLYYSVKSPRVAYQGCINTFQVNAK</sequence>
<gene>
    <name evidence="4" type="ORF">Lwal_1249</name>
</gene>
<keyword evidence="5" id="KW-1185">Reference proteome</keyword>
<dbReference type="Gene3D" id="3.60.21.10">
    <property type="match status" value="1"/>
</dbReference>
<dbReference type="PANTHER" id="PTHR10340:SF57">
    <property type="entry name" value="METALLOPHOS DOMAIN-CONTAINING PROTEIN"/>
    <property type="match status" value="1"/>
</dbReference>
<evidence type="ECO:0000256" key="2">
    <source>
        <dbReference type="ARBA" id="ARBA00023180"/>
    </source>
</evidence>
<dbReference type="Proteomes" id="UP000054729">
    <property type="component" value="Unassembled WGS sequence"/>
</dbReference>
<dbReference type="PATRIC" id="fig|66969.6.peg.1373"/>
<dbReference type="InterPro" id="IPR029052">
    <property type="entry name" value="Metallo-depent_PP-like"/>
</dbReference>
<accession>A0A0W1ACY4</accession>
<evidence type="ECO:0000256" key="1">
    <source>
        <dbReference type="ARBA" id="ARBA00022801"/>
    </source>
</evidence>
<dbReference type="AlphaFoldDB" id="A0A0W1ACY4"/>
<organism evidence="4 5">
    <name type="scientific">Legionella waltersii</name>
    <dbReference type="NCBI Taxonomy" id="66969"/>
    <lineage>
        <taxon>Bacteria</taxon>
        <taxon>Pseudomonadati</taxon>
        <taxon>Pseudomonadota</taxon>
        <taxon>Gammaproteobacteria</taxon>
        <taxon>Legionellales</taxon>
        <taxon>Legionellaceae</taxon>
        <taxon>Legionella</taxon>
    </lineage>
</organism>
<reference evidence="4 5" key="1">
    <citation type="submission" date="2015-11" db="EMBL/GenBank/DDBJ databases">
        <title>Genomic analysis of 38 Legionella species identifies large and diverse effector repertoires.</title>
        <authorList>
            <person name="Burstein D."/>
            <person name="Amaro F."/>
            <person name="Zusman T."/>
            <person name="Lifshitz Z."/>
            <person name="Cohen O."/>
            <person name="Gilbert J.A."/>
            <person name="Pupko T."/>
            <person name="Shuman H.A."/>
            <person name="Segal G."/>
        </authorList>
    </citation>
    <scope>NUCLEOTIDE SEQUENCE [LARGE SCALE GENOMIC DNA]</scope>
    <source>
        <strain evidence="4 5">ATCC 51914</strain>
    </source>
</reference>
<evidence type="ECO:0000313" key="4">
    <source>
        <dbReference type="EMBL" id="KTD79177.1"/>
    </source>
</evidence>
<protein>
    <submittedName>
        <fullName evidence="4">Acid sphingomyelinase-like phosphodiesterase</fullName>
    </submittedName>
</protein>
<name>A0A0W1ACY4_9GAMM</name>
<keyword evidence="1" id="KW-0378">Hydrolase</keyword>